<dbReference type="EMBL" id="KN549628">
    <property type="protein sequence ID" value="KHJ96596.1"/>
    <property type="molecule type" value="Genomic_DNA"/>
</dbReference>
<feature type="region of interest" description="Disordered" evidence="1">
    <location>
        <begin position="1"/>
        <end position="31"/>
    </location>
</feature>
<evidence type="ECO:0000313" key="2">
    <source>
        <dbReference type="EMBL" id="KHJ96596.1"/>
    </source>
</evidence>
<reference evidence="2 3" key="1">
    <citation type="submission" date="2014-03" db="EMBL/GenBank/DDBJ databases">
        <title>Draft genome of the hookworm Oesophagostomum dentatum.</title>
        <authorList>
            <person name="Mitreva M."/>
        </authorList>
    </citation>
    <scope>NUCLEOTIDE SEQUENCE [LARGE SCALE GENOMIC DNA]</scope>
    <source>
        <strain evidence="2 3">OD-Hann</strain>
    </source>
</reference>
<dbReference type="Proteomes" id="UP000053660">
    <property type="component" value="Unassembled WGS sequence"/>
</dbReference>
<protein>
    <submittedName>
        <fullName evidence="2">Uncharacterized protein</fullName>
    </submittedName>
</protein>
<proteinExistence type="predicted"/>
<evidence type="ECO:0000256" key="1">
    <source>
        <dbReference type="SAM" id="MobiDB-lite"/>
    </source>
</evidence>
<organism evidence="2 3">
    <name type="scientific">Oesophagostomum dentatum</name>
    <name type="common">Nodular worm</name>
    <dbReference type="NCBI Taxonomy" id="61180"/>
    <lineage>
        <taxon>Eukaryota</taxon>
        <taxon>Metazoa</taxon>
        <taxon>Ecdysozoa</taxon>
        <taxon>Nematoda</taxon>
        <taxon>Chromadorea</taxon>
        <taxon>Rhabditida</taxon>
        <taxon>Rhabditina</taxon>
        <taxon>Rhabditomorpha</taxon>
        <taxon>Strongyloidea</taxon>
        <taxon>Strongylidae</taxon>
        <taxon>Oesophagostomum</taxon>
    </lineage>
</organism>
<accession>A0A0B1TKJ3</accession>
<evidence type="ECO:0000313" key="3">
    <source>
        <dbReference type="Proteomes" id="UP000053660"/>
    </source>
</evidence>
<keyword evidence="3" id="KW-1185">Reference proteome</keyword>
<dbReference type="AlphaFoldDB" id="A0A0B1TKJ3"/>
<gene>
    <name evidence="2" type="ORF">OESDEN_03443</name>
</gene>
<sequence>MPASGEAERPHAGRPTGRVAPRRPPHAKGSSRQVGVFHFVTVLFTATSTRLTAALSPFLKFISTLQSDNKWQMTHPGFHLLMNRVDLKKTSNLNHHKQNGLIWSRLDAREEGKQQQIR</sequence>
<name>A0A0B1TKJ3_OESDE</name>
<feature type="compositionally biased region" description="Basic and acidic residues" evidence="1">
    <location>
        <begin position="1"/>
        <end position="11"/>
    </location>
</feature>